<proteinExistence type="predicted"/>
<evidence type="ECO:0000313" key="1">
    <source>
        <dbReference type="EMBL" id="AIE87761.1"/>
    </source>
</evidence>
<dbReference type="Proteomes" id="UP000027982">
    <property type="component" value="Chromosome"/>
</dbReference>
<gene>
    <name evidence="1" type="ORF">OP10G_4393</name>
</gene>
<accession>A0A068NWC8</accession>
<dbReference type="EMBL" id="CP007139">
    <property type="protein sequence ID" value="AIE87761.1"/>
    <property type="molecule type" value="Genomic_DNA"/>
</dbReference>
<organism evidence="1 2">
    <name type="scientific">Fimbriimonas ginsengisoli Gsoil 348</name>
    <dbReference type="NCBI Taxonomy" id="661478"/>
    <lineage>
        <taxon>Bacteria</taxon>
        <taxon>Bacillati</taxon>
        <taxon>Armatimonadota</taxon>
        <taxon>Fimbriimonadia</taxon>
        <taxon>Fimbriimonadales</taxon>
        <taxon>Fimbriimonadaceae</taxon>
        <taxon>Fimbriimonas</taxon>
    </lineage>
</organism>
<reference evidence="1 2" key="1">
    <citation type="journal article" date="2014" name="PLoS ONE">
        <title>The first complete genome sequence of the class fimbriimonadia in the phylum armatimonadetes.</title>
        <authorList>
            <person name="Hu Z.Y."/>
            <person name="Wang Y.Z."/>
            <person name="Im W.T."/>
            <person name="Wang S.Y."/>
            <person name="Zhao G.P."/>
            <person name="Zheng H.J."/>
            <person name="Quan Z.X."/>
        </authorList>
    </citation>
    <scope>NUCLEOTIDE SEQUENCE [LARGE SCALE GENOMIC DNA]</scope>
    <source>
        <strain evidence="1">Gsoil 348</strain>
    </source>
</reference>
<sequence>MASARRAGEITSAKGRLHQLFIAAQIYRNDWGSESEYGNAQKMGLPSGTDPLSIFRFFAKNGGGHSPCGDNVSWLGDSSPTLVTYWYTPADDKSWASLAQKYEDRTPFILDVNCDDPKVGFDNSFEPHRGLGVQLSGRLLDLHKPGRMSRNEWWVVP</sequence>
<evidence type="ECO:0000313" key="2">
    <source>
        <dbReference type="Proteomes" id="UP000027982"/>
    </source>
</evidence>
<dbReference type="HOGENOM" id="CLU_1675295_0_0_0"/>
<dbReference type="AlphaFoldDB" id="A0A068NWC8"/>
<protein>
    <submittedName>
        <fullName evidence="1">Uncharacterized protein</fullName>
    </submittedName>
</protein>
<name>A0A068NWC8_FIMGI</name>
<dbReference type="KEGG" id="fgi:OP10G_4393"/>
<dbReference type="STRING" id="661478.OP10G_4393"/>
<keyword evidence="2" id="KW-1185">Reference proteome</keyword>